<dbReference type="SUPFAM" id="SSF51366">
    <property type="entry name" value="Ribulose-phoshate binding barrel"/>
    <property type="match status" value="1"/>
</dbReference>
<comment type="similarity">
    <text evidence="9">Belongs to the TrpF family.</text>
</comment>
<dbReference type="NCBIfam" id="NF002298">
    <property type="entry name" value="PRK01222.1-4"/>
    <property type="match status" value="1"/>
</dbReference>
<dbReference type="InterPro" id="IPR013785">
    <property type="entry name" value="Aldolase_TIM"/>
</dbReference>
<evidence type="ECO:0000313" key="11">
    <source>
        <dbReference type="EMBL" id="MCS0657968.1"/>
    </source>
</evidence>
<evidence type="ECO:0000256" key="8">
    <source>
        <dbReference type="ARBA" id="ARBA00023235"/>
    </source>
</evidence>
<proteinExistence type="inferred from homology"/>
<evidence type="ECO:0000313" key="12">
    <source>
        <dbReference type="Proteomes" id="UP001204621"/>
    </source>
</evidence>
<evidence type="ECO:0000259" key="10">
    <source>
        <dbReference type="Pfam" id="PF00697"/>
    </source>
</evidence>
<dbReference type="GO" id="GO:0004640">
    <property type="term" value="F:phosphoribosylanthranilate isomerase activity"/>
    <property type="evidence" value="ECO:0007669"/>
    <property type="project" value="UniProtKB-EC"/>
</dbReference>
<keyword evidence="7 9" id="KW-0057">Aromatic amino acid biosynthesis</keyword>
<protein>
    <recommendedName>
        <fullName evidence="4 9">N-(5'-phosphoribosyl)anthranilate isomerase</fullName>
        <shortName evidence="9">PRAI</shortName>
        <ecNumber evidence="3 9">5.3.1.24</ecNumber>
    </recommendedName>
</protein>
<evidence type="ECO:0000256" key="9">
    <source>
        <dbReference type="HAMAP-Rule" id="MF_00135"/>
    </source>
</evidence>
<dbReference type="RefSeq" id="WP_258811162.1">
    <property type="nucleotide sequence ID" value="NZ_JANUGU010000002.1"/>
</dbReference>
<sequence length="230" mass="24528">MHRTRIKICGITRLEDLHAAVGAGADALGFVFYPKSPRYVAPEQFGPLARAAPPFVSTVALFVNPTLDEVEAVLAAGQVALLQFHGDETAGQCAAIAARVQRPFVRAYRVKPDTSASDLLSCELAYRAASPWFSGLLLDAYVDAYGGAGKVFDWSLIPKELAPRVVLSGGLSVQNATDAVVRVRPYAVDISSGVEQHKGIKDARKIAAFIAGVRAADAIIESEAQHERSP</sequence>
<evidence type="ECO:0000256" key="4">
    <source>
        <dbReference type="ARBA" id="ARBA00022272"/>
    </source>
</evidence>
<dbReference type="InterPro" id="IPR011060">
    <property type="entry name" value="RibuloseP-bd_barrel"/>
</dbReference>
<keyword evidence="8 9" id="KW-0413">Isomerase</keyword>
<keyword evidence="5 9" id="KW-0028">Amino-acid biosynthesis</keyword>
<gene>
    <name evidence="9" type="primary">trpF</name>
    <name evidence="11" type="ORF">NX778_07825</name>
</gene>
<evidence type="ECO:0000256" key="2">
    <source>
        <dbReference type="ARBA" id="ARBA00004664"/>
    </source>
</evidence>
<dbReference type="HAMAP" id="MF_00135">
    <property type="entry name" value="PRAI"/>
    <property type="match status" value="1"/>
</dbReference>
<dbReference type="InterPro" id="IPR001240">
    <property type="entry name" value="PRAI_dom"/>
</dbReference>
<accession>A0ABT2CXY9</accession>
<evidence type="ECO:0000256" key="1">
    <source>
        <dbReference type="ARBA" id="ARBA00001164"/>
    </source>
</evidence>
<evidence type="ECO:0000256" key="7">
    <source>
        <dbReference type="ARBA" id="ARBA00023141"/>
    </source>
</evidence>
<name>A0ABT2CXY9_9BURK</name>
<evidence type="ECO:0000256" key="6">
    <source>
        <dbReference type="ARBA" id="ARBA00022822"/>
    </source>
</evidence>
<reference evidence="11 12" key="1">
    <citation type="submission" date="2022-08" db="EMBL/GenBank/DDBJ databases">
        <title>Reclassification of Massilia species as members of the genera Telluria, Duganella, Pseudoduganella, Mokoshia gen. nov. and Zemynaea gen. nov. using orthogonal and non-orthogonal genome-based approaches.</title>
        <authorList>
            <person name="Bowman J.P."/>
        </authorList>
    </citation>
    <scope>NUCLEOTIDE SEQUENCE [LARGE SCALE GENOMIC DNA]</scope>
    <source>
        <strain evidence="11 12">JCM 31606</strain>
    </source>
</reference>
<dbReference type="PANTHER" id="PTHR42894">
    <property type="entry name" value="N-(5'-PHOSPHORIBOSYL)ANTHRANILATE ISOMERASE"/>
    <property type="match status" value="1"/>
</dbReference>
<feature type="domain" description="N-(5'phosphoribosyl) anthranilate isomerase (PRAI)" evidence="10">
    <location>
        <begin position="6"/>
        <end position="210"/>
    </location>
</feature>
<evidence type="ECO:0000256" key="5">
    <source>
        <dbReference type="ARBA" id="ARBA00022605"/>
    </source>
</evidence>
<organism evidence="11 12">
    <name type="scientific">Massilia terrae</name>
    <dbReference type="NCBI Taxonomy" id="1811224"/>
    <lineage>
        <taxon>Bacteria</taxon>
        <taxon>Pseudomonadati</taxon>
        <taxon>Pseudomonadota</taxon>
        <taxon>Betaproteobacteria</taxon>
        <taxon>Burkholderiales</taxon>
        <taxon>Oxalobacteraceae</taxon>
        <taxon>Telluria group</taxon>
        <taxon>Massilia</taxon>
    </lineage>
</organism>
<dbReference type="Proteomes" id="UP001204621">
    <property type="component" value="Unassembled WGS sequence"/>
</dbReference>
<dbReference type="Gene3D" id="3.20.20.70">
    <property type="entry name" value="Aldolase class I"/>
    <property type="match status" value="1"/>
</dbReference>
<dbReference type="NCBIfam" id="NF002299">
    <property type="entry name" value="PRK01222.1-6"/>
    <property type="match status" value="1"/>
</dbReference>
<dbReference type="EC" id="5.3.1.24" evidence="3 9"/>
<dbReference type="InterPro" id="IPR044643">
    <property type="entry name" value="TrpF_fam"/>
</dbReference>
<comment type="catalytic activity">
    <reaction evidence="1 9">
        <text>N-(5-phospho-beta-D-ribosyl)anthranilate = 1-(2-carboxyphenylamino)-1-deoxy-D-ribulose 5-phosphate</text>
        <dbReference type="Rhea" id="RHEA:21540"/>
        <dbReference type="ChEBI" id="CHEBI:18277"/>
        <dbReference type="ChEBI" id="CHEBI:58613"/>
        <dbReference type="EC" id="5.3.1.24"/>
    </reaction>
</comment>
<comment type="pathway">
    <text evidence="2 9">Amino-acid biosynthesis; L-tryptophan biosynthesis; L-tryptophan from chorismate: step 3/5.</text>
</comment>
<dbReference type="CDD" id="cd00405">
    <property type="entry name" value="PRAI"/>
    <property type="match status" value="1"/>
</dbReference>
<evidence type="ECO:0000256" key="3">
    <source>
        <dbReference type="ARBA" id="ARBA00012572"/>
    </source>
</evidence>
<dbReference type="EMBL" id="JANUGU010000002">
    <property type="protein sequence ID" value="MCS0657968.1"/>
    <property type="molecule type" value="Genomic_DNA"/>
</dbReference>
<dbReference type="Pfam" id="PF00697">
    <property type="entry name" value="PRAI"/>
    <property type="match status" value="1"/>
</dbReference>
<keyword evidence="12" id="KW-1185">Reference proteome</keyword>
<comment type="caution">
    <text evidence="11">The sequence shown here is derived from an EMBL/GenBank/DDBJ whole genome shotgun (WGS) entry which is preliminary data.</text>
</comment>
<dbReference type="PANTHER" id="PTHR42894:SF1">
    <property type="entry name" value="N-(5'-PHOSPHORIBOSYL)ANTHRANILATE ISOMERASE"/>
    <property type="match status" value="1"/>
</dbReference>
<keyword evidence="6 9" id="KW-0822">Tryptophan biosynthesis</keyword>